<protein>
    <submittedName>
        <fullName evidence="1">Uncharacterized protein</fullName>
    </submittedName>
</protein>
<keyword evidence="2" id="KW-1185">Reference proteome</keyword>
<dbReference type="InParanoid" id="D7SJQ6"/>
<organism evidence="1 2">
    <name type="scientific">Vitis vinifera</name>
    <name type="common">Grape</name>
    <dbReference type="NCBI Taxonomy" id="29760"/>
    <lineage>
        <taxon>Eukaryota</taxon>
        <taxon>Viridiplantae</taxon>
        <taxon>Streptophyta</taxon>
        <taxon>Embryophyta</taxon>
        <taxon>Tracheophyta</taxon>
        <taxon>Spermatophyta</taxon>
        <taxon>Magnoliopsida</taxon>
        <taxon>eudicotyledons</taxon>
        <taxon>Gunneridae</taxon>
        <taxon>Pentapetalae</taxon>
        <taxon>rosids</taxon>
        <taxon>Vitales</taxon>
        <taxon>Vitaceae</taxon>
        <taxon>Viteae</taxon>
        <taxon>Vitis</taxon>
    </lineage>
</organism>
<reference evidence="2" key="1">
    <citation type="journal article" date="2007" name="Nature">
        <title>The grapevine genome sequence suggests ancestral hexaploidization in major angiosperm phyla.</title>
        <authorList>
            <consortium name="The French-Italian Public Consortium for Grapevine Genome Characterization."/>
            <person name="Jaillon O."/>
            <person name="Aury J.-M."/>
            <person name="Noel B."/>
            <person name="Policriti A."/>
            <person name="Clepet C."/>
            <person name="Casagrande A."/>
            <person name="Choisne N."/>
            <person name="Aubourg S."/>
            <person name="Vitulo N."/>
            <person name="Jubin C."/>
            <person name="Vezzi A."/>
            <person name="Legeai F."/>
            <person name="Hugueney P."/>
            <person name="Dasilva C."/>
            <person name="Horner D."/>
            <person name="Mica E."/>
            <person name="Jublot D."/>
            <person name="Poulain J."/>
            <person name="Bruyere C."/>
            <person name="Billault A."/>
            <person name="Segurens B."/>
            <person name="Gouyvenoux M."/>
            <person name="Ugarte E."/>
            <person name="Cattonaro F."/>
            <person name="Anthouard V."/>
            <person name="Vico V."/>
            <person name="Del Fabbro C."/>
            <person name="Alaux M."/>
            <person name="Di Gaspero G."/>
            <person name="Dumas V."/>
            <person name="Felice N."/>
            <person name="Paillard S."/>
            <person name="Juman I."/>
            <person name="Moroldo M."/>
            <person name="Scalabrin S."/>
            <person name="Canaguier A."/>
            <person name="Le Clainche I."/>
            <person name="Malacrida G."/>
            <person name="Durand E."/>
            <person name="Pesole G."/>
            <person name="Laucou V."/>
            <person name="Chatelet P."/>
            <person name="Merdinoglu D."/>
            <person name="Delledonne M."/>
            <person name="Pezzotti M."/>
            <person name="Lecharny A."/>
            <person name="Scarpelli C."/>
            <person name="Artiguenave F."/>
            <person name="Pe M.E."/>
            <person name="Valle G."/>
            <person name="Morgante M."/>
            <person name="Caboche M."/>
            <person name="Adam-Blondon A.-F."/>
            <person name="Weissenbach J."/>
            <person name="Quetier F."/>
            <person name="Wincker P."/>
        </authorList>
    </citation>
    <scope>NUCLEOTIDE SEQUENCE [LARGE SCALE GENOMIC DNA]</scope>
    <source>
        <strain evidence="2">cv. Pinot noir / PN40024</strain>
    </source>
</reference>
<evidence type="ECO:0000313" key="1">
    <source>
        <dbReference type="EMBL" id="CBI15882.3"/>
    </source>
</evidence>
<dbReference type="Proteomes" id="UP000009183">
    <property type="component" value="Chromosome 6"/>
</dbReference>
<dbReference type="PaxDb" id="29760-VIT_06s0004g07330.t01"/>
<dbReference type="HOGENOM" id="CLU_3000339_0_0_1"/>
<proteinExistence type="predicted"/>
<sequence length="57" mass="6441">MGTLEQVFGVSLCSYGEQCQAFTRLSWIAPKTIRWPSLLIQVVKVADFGFCWITNSI</sequence>
<gene>
    <name evidence="1" type="ordered locus">VIT_06s0004g07330</name>
</gene>
<name>D7SJQ6_VITVI</name>
<dbReference type="EMBL" id="FN594951">
    <property type="protein sequence ID" value="CBI15882.3"/>
    <property type="molecule type" value="Genomic_DNA"/>
</dbReference>
<evidence type="ECO:0000313" key="2">
    <source>
        <dbReference type="Proteomes" id="UP000009183"/>
    </source>
</evidence>
<dbReference type="AlphaFoldDB" id="D7SJQ6"/>
<accession>D7SJQ6</accession>